<dbReference type="PANTHER" id="PTHR30435:SF1">
    <property type="entry name" value="FLAGELLAR HOOK PROTEIN FLGE"/>
    <property type="match status" value="1"/>
</dbReference>
<dbReference type="InterPro" id="IPR020013">
    <property type="entry name" value="Flagellar_FlgE/F/G"/>
</dbReference>
<dbReference type="Pfam" id="PF07559">
    <property type="entry name" value="FlgE_D2"/>
    <property type="match status" value="1"/>
</dbReference>
<feature type="domain" description="Flagellar basal-body/hook protein C-terminal" evidence="7">
    <location>
        <begin position="389"/>
        <end position="432"/>
    </location>
</feature>
<dbReference type="EMBL" id="JBHTMU010000008">
    <property type="protein sequence ID" value="MFD1342036.1"/>
    <property type="molecule type" value="Genomic_DNA"/>
</dbReference>
<comment type="subcellular location">
    <subcellularLocation>
        <location evidence="1 5">Bacterial flagellum basal body</location>
    </subcellularLocation>
</comment>
<comment type="caution">
    <text evidence="10">The sequence shown here is derived from an EMBL/GenBank/DDBJ whole genome shotgun (WGS) entry which is preliminary data.</text>
</comment>
<evidence type="ECO:0000259" key="6">
    <source>
        <dbReference type="Pfam" id="PF00460"/>
    </source>
</evidence>
<dbReference type="InterPro" id="IPR053967">
    <property type="entry name" value="LlgE_F_G-like_D1"/>
</dbReference>
<dbReference type="PANTHER" id="PTHR30435">
    <property type="entry name" value="FLAGELLAR PROTEIN"/>
    <property type="match status" value="1"/>
</dbReference>
<dbReference type="SUPFAM" id="SSF117143">
    <property type="entry name" value="Flagellar hook protein flgE"/>
    <property type="match status" value="1"/>
</dbReference>
<keyword evidence="11" id="KW-1185">Reference proteome</keyword>
<dbReference type="NCBIfam" id="TIGR03506">
    <property type="entry name" value="FlgEFG_subfam"/>
    <property type="match status" value="1"/>
</dbReference>
<evidence type="ECO:0000256" key="4">
    <source>
        <dbReference type="ARBA" id="ARBA00023143"/>
    </source>
</evidence>
<evidence type="ECO:0000313" key="11">
    <source>
        <dbReference type="Proteomes" id="UP001597135"/>
    </source>
</evidence>
<dbReference type="InterPro" id="IPR010930">
    <property type="entry name" value="Flg_bb/hook_C_dom"/>
</dbReference>
<evidence type="ECO:0000259" key="8">
    <source>
        <dbReference type="Pfam" id="PF07559"/>
    </source>
</evidence>
<comment type="function">
    <text evidence="5">A flexible structure which links the flagellar filament to the drive apparatus in the basal body.</text>
</comment>
<dbReference type="RefSeq" id="WP_386802102.1">
    <property type="nucleotide sequence ID" value="NZ_JBHTMU010000008.1"/>
</dbReference>
<protein>
    <recommendedName>
        <fullName evidence="3 5">Flagellar hook protein FlgE</fullName>
    </recommendedName>
</protein>
<evidence type="ECO:0000259" key="9">
    <source>
        <dbReference type="Pfam" id="PF22692"/>
    </source>
</evidence>
<evidence type="ECO:0000256" key="3">
    <source>
        <dbReference type="ARBA" id="ARBA00019015"/>
    </source>
</evidence>
<sequence>MSLSQAMQIGISGLSANSQRVGNISQNIANANTDGYKRSFSQLVTSVTGSSELTEGAGVRANDRTEVAEAGALRTTTSSTDLAISGEGFFVVSKFVNDPNEANYALTRAGSFLPDEDGNLVNAAGLYLAGRPYNADGTLSAADGNSMSQLTTVNIANRTINGNPTSEMSIVANLPSQTTGVATPGAPFVSSAEYFTALGEAERVQFSWQPTATDNLWTLTVSDTTSGVLGSVDVTFSDSGPTAGSPLSYTNITNLGTAPAAFAFNPATGAATLTLDNATTPQSIDINLGAPGAFSGITQFAGDYSGLTSEQDGIQSGNLLRAEIEADGTVYGVFDNGTRSPLYEIPLAMVANPNGLTERDGNAYRVSRSSGPVSILSAGAGGSGSVTANALEGSNVDVAGELTDLIEAQRAYSSNAKIVTTSDQMLEETLQIKR</sequence>
<name>A0ABW3ZFS2_9RHOB</name>
<dbReference type="InterPro" id="IPR001444">
    <property type="entry name" value="Flag_bb_rod_N"/>
</dbReference>
<dbReference type="Pfam" id="PF06429">
    <property type="entry name" value="Flg_bbr_C"/>
    <property type="match status" value="1"/>
</dbReference>
<gene>
    <name evidence="10" type="ORF">ACFQ4E_06370</name>
</gene>
<accession>A0ABW3ZFS2</accession>
<feature type="domain" description="Flagellar hook protein FlgE D2" evidence="8">
    <location>
        <begin position="197"/>
        <end position="313"/>
    </location>
</feature>
<keyword evidence="4 5" id="KW-0975">Bacterial flagellum</keyword>
<evidence type="ECO:0000256" key="5">
    <source>
        <dbReference type="RuleBase" id="RU362116"/>
    </source>
</evidence>
<comment type="similarity">
    <text evidence="2 5">Belongs to the flagella basal body rod proteins family.</text>
</comment>
<organism evidence="10 11">
    <name type="scientific">Litorisediminicola beolgyonensis</name>
    <dbReference type="NCBI Taxonomy" id="1173614"/>
    <lineage>
        <taxon>Bacteria</taxon>
        <taxon>Pseudomonadati</taxon>
        <taxon>Pseudomonadota</taxon>
        <taxon>Alphaproteobacteria</taxon>
        <taxon>Rhodobacterales</taxon>
        <taxon>Paracoccaceae</taxon>
        <taxon>Litorisediminicola</taxon>
    </lineage>
</organism>
<keyword evidence="10" id="KW-0966">Cell projection</keyword>
<feature type="domain" description="Flagellar hook protein FlgE/F/G-like D1" evidence="9">
    <location>
        <begin position="83"/>
        <end position="130"/>
    </location>
</feature>
<dbReference type="InterPro" id="IPR037925">
    <property type="entry name" value="FlgE/F/G-like"/>
</dbReference>
<evidence type="ECO:0000256" key="1">
    <source>
        <dbReference type="ARBA" id="ARBA00004117"/>
    </source>
</evidence>
<dbReference type="Pfam" id="PF00460">
    <property type="entry name" value="Flg_bb_rod"/>
    <property type="match status" value="1"/>
</dbReference>
<dbReference type="Pfam" id="PF22692">
    <property type="entry name" value="LlgE_F_G_D1"/>
    <property type="match status" value="1"/>
</dbReference>
<proteinExistence type="inferred from homology"/>
<evidence type="ECO:0000259" key="7">
    <source>
        <dbReference type="Pfam" id="PF06429"/>
    </source>
</evidence>
<reference evidence="11" key="1">
    <citation type="journal article" date="2019" name="Int. J. Syst. Evol. Microbiol.">
        <title>The Global Catalogue of Microorganisms (GCM) 10K type strain sequencing project: providing services to taxonomists for standard genome sequencing and annotation.</title>
        <authorList>
            <consortium name="The Broad Institute Genomics Platform"/>
            <consortium name="The Broad Institute Genome Sequencing Center for Infectious Disease"/>
            <person name="Wu L."/>
            <person name="Ma J."/>
        </authorList>
    </citation>
    <scope>NUCLEOTIDE SEQUENCE [LARGE SCALE GENOMIC DNA]</scope>
    <source>
        <strain evidence="11">CCUG 62953</strain>
    </source>
</reference>
<dbReference type="Proteomes" id="UP001597135">
    <property type="component" value="Unassembled WGS sequence"/>
</dbReference>
<keyword evidence="10" id="KW-0969">Cilium</keyword>
<evidence type="ECO:0000313" key="10">
    <source>
        <dbReference type="EMBL" id="MFD1342036.1"/>
    </source>
</evidence>
<dbReference type="InterPro" id="IPR011491">
    <property type="entry name" value="FlgE_D2"/>
</dbReference>
<feature type="domain" description="Flagellar basal body rod protein N-terminal" evidence="6">
    <location>
        <begin position="7"/>
        <end position="37"/>
    </location>
</feature>
<evidence type="ECO:0000256" key="2">
    <source>
        <dbReference type="ARBA" id="ARBA00009677"/>
    </source>
</evidence>
<keyword evidence="10" id="KW-0282">Flagellum</keyword>